<evidence type="ECO:0000313" key="2">
    <source>
        <dbReference type="EMBL" id="KAF2492922.1"/>
    </source>
</evidence>
<keyword evidence="3" id="KW-1185">Reference proteome</keyword>
<accession>A0A6A6QKZ8</accession>
<dbReference type="EMBL" id="MU004193">
    <property type="protein sequence ID" value="KAF2492922.1"/>
    <property type="molecule type" value="Genomic_DNA"/>
</dbReference>
<reference evidence="2" key="1">
    <citation type="journal article" date="2020" name="Stud. Mycol.">
        <title>101 Dothideomycetes genomes: a test case for predicting lifestyles and emergence of pathogens.</title>
        <authorList>
            <person name="Haridas S."/>
            <person name="Albert R."/>
            <person name="Binder M."/>
            <person name="Bloem J."/>
            <person name="Labutti K."/>
            <person name="Salamov A."/>
            <person name="Andreopoulos B."/>
            <person name="Baker S."/>
            <person name="Barry K."/>
            <person name="Bills G."/>
            <person name="Bluhm B."/>
            <person name="Cannon C."/>
            <person name="Castanera R."/>
            <person name="Culley D."/>
            <person name="Daum C."/>
            <person name="Ezra D."/>
            <person name="Gonzalez J."/>
            <person name="Henrissat B."/>
            <person name="Kuo A."/>
            <person name="Liang C."/>
            <person name="Lipzen A."/>
            <person name="Lutzoni F."/>
            <person name="Magnuson J."/>
            <person name="Mondo S."/>
            <person name="Nolan M."/>
            <person name="Ohm R."/>
            <person name="Pangilinan J."/>
            <person name="Park H.-J."/>
            <person name="Ramirez L."/>
            <person name="Alfaro M."/>
            <person name="Sun H."/>
            <person name="Tritt A."/>
            <person name="Yoshinaga Y."/>
            <person name="Zwiers L.-H."/>
            <person name="Turgeon B."/>
            <person name="Goodwin S."/>
            <person name="Spatafora J."/>
            <person name="Crous P."/>
            <person name="Grigoriev I."/>
        </authorList>
    </citation>
    <scope>NUCLEOTIDE SEQUENCE</scope>
    <source>
        <strain evidence="2">CBS 269.34</strain>
    </source>
</reference>
<dbReference type="PANTHER" id="PTHR34414">
    <property type="entry name" value="HET DOMAIN-CONTAINING PROTEIN-RELATED"/>
    <property type="match status" value="1"/>
</dbReference>
<evidence type="ECO:0000313" key="3">
    <source>
        <dbReference type="Proteomes" id="UP000799750"/>
    </source>
</evidence>
<organism evidence="2 3">
    <name type="scientific">Lophium mytilinum</name>
    <dbReference type="NCBI Taxonomy" id="390894"/>
    <lineage>
        <taxon>Eukaryota</taxon>
        <taxon>Fungi</taxon>
        <taxon>Dikarya</taxon>
        <taxon>Ascomycota</taxon>
        <taxon>Pezizomycotina</taxon>
        <taxon>Dothideomycetes</taxon>
        <taxon>Pleosporomycetidae</taxon>
        <taxon>Mytilinidiales</taxon>
        <taxon>Mytilinidiaceae</taxon>
        <taxon>Lophium</taxon>
    </lineage>
</organism>
<dbReference type="Pfam" id="PF20246">
    <property type="entry name" value="DUF6601"/>
    <property type="match status" value="1"/>
</dbReference>
<keyword evidence="1" id="KW-0812">Transmembrane</keyword>
<evidence type="ECO:0000256" key="1">
    <source>
        <dbReference type="SAM" id="Phobius"/>
    </source>
</evidence>
<dbReference type="PANTHER" id="PTHR34414:SF1">
    <property type="entry name" value="SUBTILISIN-LIKE SERINE PROTEASE"/>
    <property type="match status" value="1"/>
</dbReference>
<dbReference type="Proteomes" id="UP000799750">
    <property type="component" value="Unassembled WGS sequence"/>
</dbReference>
<dbReference type="OrthoDB" id="5086500at2759"/>
<proteinExistence type="predicted"/>
<protein>
    <submittedName>
        <fullName evidence="2">Uncharacterized protein</fullName>
    </submittedName>
</protein>
<dbReference type="InterPro" id="IPR046536">
    <property type="entry name" value="DUF6601"/>
</dbReference>
<feature type="transmembrane region" description="Helical" evidence="1">
    <location>
        <begin position="269"/>
        <end position="298"/>
    </location>
</feature>
<gene>
    <name evidence="2" type="ORF">BU16DRAFT_93875</name>
</gene>
<feature type="transmembrane region" description="Helical" evidence="1">
    <location>
        <begin position="237"/>
        <end position="257"/>
    </location>
</feature>
<sequence length="314" mass="35377">MGIEEVKIPLLPATYRTPSHSVRLVSADLQSFLECELSVERLNAVHKWLWLAGLPSSPRPLHYQRLKKREIVVAEQLDLHMVWSPSRILIKPLSRFLFCPHFWHANICPHPLLYQTALGFLLSYIALIEREIDLKIAKDKCLIPESITWAGWLALVEEIITTISQGAAYPTGNAAIDILSTRALHTSVNPRFYYGELRLGRLNWIYRLIQRAPRGYLSSCTTYGEFVKENVNSLITIFAYTAIVLSAMQVGLATTFLSEDYAFGRASYVFSLFAIIAPLAGIVGLLAVLAVFFTMNLLRTLKVRGDRRQQGAGV</sequence>
<keyword evidence="1" id="KW-1133">Transmembrane helix</keyword>
<keyword evidence="1" id="KW-0472">Membrane</keyword>
<name>A0A6A6QKZ8_9PEZI</name>
<feature type="transmembrane region" description="Helical" evidence="1">
    <location>
        <begin position="112"/>
        <end position="128"/>
    </location>
</feature>
<dbReference type="AlphaFoldDB" id="A0A6A6QKZ8"/>